<evidence type="ECO:0000313" key="2">
    <source>
        <dbReference type="EMBL" id="ADP83458.1"/>
    </source>
</evidence>
<dbReference type="KEGG" id="fri:FraEuI1c_5471"/>
<dbReference type="InterPro" id="IPR032710">
    <property type="entry name" value="NTF2-like_dom_sf"/>
</dbReference>
<dbReference type="AlphaFoldDB" id="E3JAX0"/>
<gene>
    <name evidence="2" type="ordered locus">FraEuI1c_5471</name>
</gene>
<proteinExistence type="predicted"/>
<accession>E3JAX0</accession>
<evidence type="ECO:0000259" key="1">
    <source>
        <dbReference type="Pfam" id="PF12680"/>
    </source>
</evidence>
<dbReference type="InterPro" id="IPR037401">
    <property type="entry name" value="SnoaL-like"/>
</dbReference>
<protein>
    <recommendedName>
        <fullName evidence="1">SnoaL-like domain-containing protein</fullName>
    </recommendedName>
</protein>
<dbReference type="InParanoid" id="E3JAX0"/>
<dbReference type="Gene3D" id="3.10.450.50">
    <property type="match status" value="1"/>
</dbReference>
<feature type="domain" description="SnoaL-like" evidence="1">
    <location>
        <begin position="28"/>
        <end position="121"/>
    </location>
</feature>
<dbReference type="STRING" id="298654.FraEuI1c_5471"/>
<dbReference type="OrthoDB" id="3574881at2"/>
<reference evidence="2 3" key="1">
    <citation type="submission" date="2010-10" db="EMBL/GenBank/DDBJ databases">
        <title>Complete sequence of Frankia sp. EuI1c.</title>
        <authorList>
            <consortium name="US DOE Joint Genome Institute"/>
            <person name="Lucas S."/>
            <person name="Copeland A."/>
            <person name="Lapidus A."/>
            <person name="Cheng J.-F."/>
            <person name="Bruce D."/>
            <person name="Goodwin L."/>
            <person name="Pitluck S."/>
            <person name="Chertkov O."/>
            <person name="Detter J.C."/>
            <person name="Han C."/>
            <person name="Tapia R."/>
            <person name="Land M."/>
            <person name="Hauser L."/>
            <person name="Jeffries C."/>
            <person name="Kyrpides N."/>
            <person name="Ivanova N."/>
            <person name="Mikhailova N."/>
            <person name="Beauchemin N."/>
            <person name="Sen A."/>
            <person name="Sur S.A."/>
            <person name="Gtari M."/>
            <person name="Wall L."/>
            <person name="Tisa L."/>
            <person name="Woyke T."/>
        </authorList>
    </citation>
    <scope>NUCLEOTIDE SEQUENCE [LARGE SCALE GENOMIC DNA]</scope>
    <source>
        <strain evidence="3">DSM 45817 / CECT 9037 / EuI1c</strain>
    </source>
</reference>
<dbReference type="EMBL" id="CP002299">
    <property type="protein sequence ID" value="ADP83458.1"/>
    <property type="molecule type" value="Genomic_DNA"/>
</dbReference>
<dbReference type="SUPFAM" id="SSF54427">
    <property type="entry name" value="NTF2-like"/>
    <property type="match status" value="1"/>
</dbReference>
<dbReference type="HOGENOM" id="CLU_1728715_0_0_11"/>
<dbReference type="Proteomes" id="UP000002484">
    <property type="component" value="Chromosome"/>
</dbReference>
<organism evidence="2 3">
    <name type="scientific">Pseudofrankia inefficax (strain DSM 45817 / CECT 9037 / DDB 130130 / EuI1c)</name>
    <name type="common">Frankia inefficax</name>
    <dbReference type="NCBI Taxonomy" id="298654"/>
    <lineage>
        <taxon>Bacteria</taxon>
        <taxon>Bacillati</taxon>
        <taxon>Actinomycetota</taxon>
        <taxon>Actinomycetes</taxon>
        <taxon>Frankiales</taxon>
        <taxon>Frankiaceae</taxon>
        <taxon>Pseudofrankia</taxon>
    </lineage>
</organism>
<dbReference type="RefSeq" id="WP_013426576.1">
    <property type="nucleotide sequence ID" value="NC_014666.1"/>
</dbReference>
<sequence length="151" mass="16854">MTELTPAEVMEVLAASWRPDAMSDPSTAERWATVFADDIVLVEPESLPHGGVHRGLASFHAVQAGMRAHWDQRIEATEYWQCAPDLFALRIVIRWTARATGRSVVLPMIDMIRIRGGQIFEIEAYVHDTKALLETLDPRGEEVSMNSGPGR</sequence>
<evidence type="ECO:0000313" key="3">
    <source>
        <dbReference type="Proteomes" id="UP000002484"/>
    </source>
</evidence>
<keyword evidence="3" id="KW-1185">Reference proteome</keyword>
<dbReference type="Pfam" id="PF12680">
    <property type="entry name" value="SnoaL_2"/>
    <property type="match status" value="1"/>
</dbReference>
<name>E3JAX0_PSEI1</name>